<feature type="region of interest" description="Disordered" evidence="2">
    <location>
        <begin position="375"/>
        <end position="449"/>
    </location>
</feature>
<dbReference type="EMBL" id="CAMXCT010000314">
    <property type="protein sequence ID" value="CAI3977012.1"/>
    <property type="molecule type" value="Genomic_DNA"/>
</dbReference>
<evidence type="ECO:0000313" key="3">
    <source>
        <dbReference type="EMBL" id="CAI3977012.1"/>
    </source>
</evidence>
<feature type="compositionally biased region" description="Low complexity" evidence="2">
    <location>
        <begin position="425"/>
        <end position="437"/>
    </location>
</feature>
<reference evidence="4" key="2">
    <citation type="submission" date="2024-04" db="EMBL/GenBank/DDBJ databases">
        <authorList>
            <person name="Chen Y."/>
            <person name="Shah S."/>
            <person name="Dougan E. K."/>
            <person name="Thang M."/>
            <person name="Chan C."/>
        </authorList>
    </citation>
    <scope>NUCLEOTIDE SEQUENCE [LARGE SCALE GENOMIC DNA]</scope>
</reference>
<dbReference type="EMBL" id="CAMXCT030000314">
    <property type="protein sequence ID" value="CAL4764324.1"/>
    <property type="molecule type" value="Genomic_DNA"/>
</dbReference>
<evidence type="ECO:0000313" key="4">
    <source>
        <dbReference type="EMBL" id="CAL1130387.1"/>
    </source>
</evidence>
<feature type="coiled-coil region" evidence="1">
    <location>
        <begin position="677"/>
        <end position="704"/>
    </location>
</feature>
<feature type="compositionally biased region" description="Low complexity" evidence="2">
    <location>
        <begin position="202"/>
        <end position="211"/>
    </location>
</feature>
<evidence type="ECO:0000256" key="1">
    <source>
        <dbReference type="SAM" id="Coils"/>
    </source>
</evidence>
<evidence type="ECO:0000256" key="2">
    <source>
        <dbReference type="SAM" id="MobiDB-lite"/>
    </source>
</evidence>
<dbReference type="PANTHER" id="PTHR48148">
    <property type="entry name" value="KERATINOCYTE PROLINE-RICH PROTEIN"/>
    <property type="match status" value="1"/>
</dbReference>
<feature type="compositionally biased region" description="Basic and acidic residues" evidence="2">
    <location>
        <begin position="19"/>
        <end position="36"/>
    </location>
</feature>
<keyword evidence="5" id="KW-1185">Reference proteome</keyword>
<dbReference type="AlphaFoldDB" id="A0A9P1BP92"/>
<reference evidence="3" key="1">
    <citation type="submission" date="2022-10" db="EMBL/GenBank/DDBJ databases">
        <authorList>
            <person name="Chen Y."/>
            <person name="Dougan E. K."/>
            <person name="Chan C."/>
            <person name="Rhodes N."/>
            <person name="Thang M."/>
        </authorList>
    </citation>
    <scope>NUCLEOTIDE SEQUENCE</scope>
</reference>
<feature type="region of interest" description="Disordered" evidence="2">
    <location>
        <begin position="639"/>
        <end position="660"/>
    </location>
</feature>
<accession>A0A9P1BP92</accession>
<feature type="region of interest" description="Disordered" evidence="2">
    <location>
        <begin position="80"/>
        <end position="105"/>
    </location>
</feature>
<gene>
    <name evidence="3" type="ORF">C1SCF055_LOCUS5191</name>
</gene>
<feature type="compositionally biased region" description="Pro residues" evidence="2">
    <location>
        <begin position="212"/>
        <end position="221"/>
    </location>
</feature>
<sequence>MPPPKVPRKDKKQKKEKKEKKEQSGSKEPATEKNDEPELTEEDLEAAVEAAMDAAVAAGDVAATEEPKKLKRLRHVECEPEVRPKAKAKAMAKEKKPDPQEPPFDITWENHSLLMKHFQISEDEATSCLLQVIGPDDRYKKFWGKFSVDAKDSKDKGKETSEPTAKTKDAVAAQSDDDGTEFYGGGPMIDNGDDHDDDVDGDTASTSSGGTPPRPPPPPAAAPVETVSSEPVIDQMETQPMEVPEPVIQHIPSKPDDAEVARRAFCREGEICTHAGQSFGETGVPVNSGPPRSCTTLSLGQHDLSRQASVMNHDAEKAETLSTLGPSASQTAGDDDKVAEIVKALSLLSVTMKQPWCRDLMTELGFCLPGQVPEDQELNDAKDGKPSGSRPSGSTPVSPAHVPAPKPAPTPTPPTPPEETPSAPPAATSPEVPEPTTGAEKPEDPGAGAVVINSSTHRAAHARLQRRMHSLGEAECPNMAKLWAGSRKDKQELLAKWVQNGENLAAVECALQLQRKKEGELEHGREAKIEAIVKKPGHPDPDAPHDVASTRWWCNVGGKYTGREVASVTMRASTTVAATADALTSMLGGSEGCASGSEMLSLTNGNSGSEATSGATPAPSMEALVGLISAKAKAKSKAKAKAKAKANPSHAAATTPAEDIKKEHASCTNVAMDLPPGHALRTDLANAKAKLEEMLEELRTMPDEEIADYAETCAQKVLDSRMLRAQASAVAKEFRKAEAAE</sequence>
<feature type="compositionally biased region" description="Acidic residues" evidence="2">
    <location>
        <begin position="191"/>
        <end position="201"/>
    </location>
</feature>
<organism evidence="3">
    <name type="scientific">Cladocopium goreaui</name>
    <dbReference type="NCBI Taxonomy" id="2562237"/>
    <lineage>
        <taxon>Eukaryota</taxon>
        <taxon>Sar</taxon>
        <taxon>Alveolata</taxon>
        <taxon>Dinophyceae</taxon>
        <taxon>Suessiales</taxon>
        <taxon>Symbiodiniaceae</taxon>
        <taxon>Cladocopium</taxon>
    </lineage>
</organism>
<dbReference type="Proteomes" id="UP001152797">
    <property type="component" value="Unassembled WGS sequence"/>
</dbReference>
<proteinExistence type="predicted"/>
<feature type="region of interest" description="Disordered" evidence="2">
    <location>
        <begin position="150"/>
        <end position="226"/>
    </location>
</feature>
<feature type="region of interest" description="Disordered" evidence="2">
    <location>
        <begin position="1"/>
        <end position="44"/>
    </location>
</feature>
<dbReference type="EMBL" id="CAMXCT020000314">
    <property type="protein sequence ID" value="CAL1130387.1"/>
    <property type="molecule type" value="Genomic_DNA"/>
</dbReference>
<dbReference type="PANTHER" id="PTHR48148:SF3">
    <property type="entry name" value="KERATINOCYTE PROLINE-RICH PROTEIN"/>
    <property type="match status" value="1"/>
</dbReference>
<name>A0A9P1BP92_9DINO</name>
<feature type="compositionally biased region" description="Basic residues" evidence="2">
    <location>
        <begin position="1"/>
        <end position="18"/>
    </location>
</feature>
<feature type="compositionally biased region" description="Basic and acidic residues" evidence="2">
    <location>
        <begin position="150"/>
        <end position="169"/>
    </location>
</feature>
<protein>
    <submittedName>
        <fullName evidence="3">Uncharacterized protein</fullName>
    </submittedName>
</protein>
<keyword evidence="1" id="KW-0175">Coiled coil</keyword>
<feature type="compositionally biased region" description="Pro residues" evidence="2">
    <location>
        <begin position="402"/>
        <end position="424"/>
    </location>
</feature>
<evidence type="ECO:0000313" key="5">
    <source>
        <dbReference type="Proteomes" id="UP001152797"/>
    </source>
</evidence>
<comment type="caution">
    <text evidence="3">The sequence shown here is derived from an EMBL/GenBank/DDBJ whole genome shotgun (WGS) entry which is preliminary data.</text>
</comment>